<evidence type="ECO:0000259" key="4">
    <source>
        <dbReference type="Pfam" id="PF02826"/>
    </source>
</evidence>
<evidence type="ECO:0000259" key="3">
    <source>
        <dbReference type="Pfam" id="PF00389"/>
    </source>
</evidence>
<dbReference type="SUPFAM" id="SSF51735">
    <property type="entry name" value="NAD(P)-binding Rossmann-fold domains"/>
    <property type="match status" value="1"/>
</dbReference>
<dbReference type="Gene3D" id="3.40.50.720">
    <property type="entry name" value="NAD(P)-binding Rossmann-like Domain"/>
    <property type="match status" value="2"/>
</dbReference>
<dbReference type="InterPro" id="IPR036291">
    <property type="entry name" value="NAD(P)-bd_dom_sf"/>
</dbReference>
<keyword evidence="1 2" id="KW-0560">Oxidoreductase</keyword>
<dbReference type="Pfam" id="PF02826">
    <property type="entry name" value="2-Hacid_dh_C"/>
    <property type="match status" value="1"/>
</dbReference>
<dbReference type="GO" id="GO:0004617">
    <property type="term" value="F:phosphoglycerate dehydrogenase activity"/>
    <property type="evidence" value="ECO:0007669"/>
    <property type="project" value="UniProtKB-EC"/>
</dbReference>
<evidence type="ECO:0000256" key="2">
    <source>
        <dbReference type="RuleBase" id="RU003719"/>
    </source>
</evidence>
<evidence type="ECO:0000313" key="5">
    <source>
        <dbReference type="EMBL" id="MBB4658957.1"/>
    </source>
</evidence>
<dbReference type="Pfam" id="PF00389">
    <property type="entry name" value="2-Hacid_dh"/>
    <property type="match status" value="1"/>
</dbReference>
<dbReference type="GO" id="GO:0051287">
    <property type="term" value="F:NAD binding"/>
    <property type="evidence" value="ECO:0007669"/>
    <property type="project" value="InterPro"/>
</dbReference>
<dbReference type="GO" id="GO:0030267">
    <property type="term" value="F:glyoxylate reductase (NADPH) activity"/>
    <property type="evidence" value="ECO:0007669"/>
    <property type="project" value="TreeGrafter"/>
</dbReference>
<dbReference type="EMBL" id="JACHOB010000002">
    <property type="protein sequence ID" value="MBB4658957.1"/>
    <property type="molecule type" value="Genomic_DNA"/>
</dbReference>
<dbReference type="CDD" id="cd12172">
    <property type="entry name" value="PGDH_like_2"/>
    <property type="match status" value="1"/>
</dbReference>
<sequence>MKPRVLVTCPPMLRLFEEFGDDFDAAGLEGCPGDVTQVLSEDELIDLLPGYDGWIIGDDPASERVLDAGGSRLRAAVKWGVGVDNVDFAAFERRGIPITNTPGVFGREVADVAAGYVLGLARSLYRIDREVRAGGWPKPAGVSLWNKRCGIVGFGDIGRETARRCLAFGMEVIAYDPAFVAVPDLEVRAAVWPEAIETLDFLIFTCPLNVHTAGMFNDKIVDRVKRGLFVVNVARGPIIREQALHRGLQSGAIAAAALDVFETEPLPTESPLRTYGDCIFGSHNGSNTVDAVRRVSRTAIKHMAEFLKN</sequence>
<evidence type="ECO:0000256" key="1">
    <source>
        <dbReference type="ARBA" id="ARBA00023002"/>
    </source>
</evidence>
<organism evidence="5 6">
    <name type="scientific">Parvularcula dongshanensis</name>
    <dbReference type="NCBI Taxonomy" id="1173995"/>
    <lineage>
        <taxon>Bacteria</taxon>
        <taxon>Pseudomonadati</taxon>
        <taxon>Pseudomonadota</taxon>
        <taxon>Alphaproteobacteria</taxon>
        <taxon>Parvularculales</taxon>
        <taxon>Parvularculaceae</taxon>
        <taxon>Parvularcula</taxon>
    </lineage>
</organism>
<reference evidence="5 6" key="1">
    <citation type="submission" date="2020-08" db="EMBL/GenBank/DDBJ databases">
        <title>Genomic Encyclopedia of Type Strains, Phase IV (KMG-IV): sequencing the most valuable type-strain genomes for metagenomic binning, comparative biology and taxonomic classification.</title>
        <authorList>
            <person name="Goeker M."/>
        </authorList>
    </citation>
    <scope>NUCLEOTIDE SEQUENCE [LARGE SCALE GENOMIC DNA]</scope>
    <source>
        <strain evidence="5 6">DSM 102850</strain>
    </source>
</reference>
<accession>A0A840I2J4</accession>
<comment type="similarity">
    <text evidence="2">Belongs to the D-isomer specific 2-hydroxyacid dehydrogenase family.</text>
</comment>
<feature type="domain" description="D-isomer specific 2-hydroxyacid dehydrogenase NAD-binding" evidence="4">
    <location>
        <begin position="115"/>
        <end position="285"/>
    </location>
</feature>
<dbReference type="AlphaFoldDB" id="A0A840I2J4"/>
<dbReference type="GO" id="GO:0016618">
    <property type="term" value="F:hydroxypyruvate reductase [NAD(P)H] activity"/>
    <property type="evidence" value="ECO:0007669"/>
    <property type="project" value="TreeGrafter"/>
</dbReference>
<dbReference type="InterPro" id="IPR006139">
    <property type="entry name" value="D-isomer_2_OHA_DH_cat_dom"/>
</dbReference>
<dbReference type="GO" id="GO:0005829">
    <property type="term" value="C:cytosol"/>
    <property type="evidence" value="ECO:0007669"/>
    <property type="project" value="TreeGrafter"/>
</dbReference>
<gene>
    <name evidence="5" type="ORF">GGQ59_001471</name>
</gene>
<name>A0A840I2J4_9PROT</name>
<dbReference type="SUPFAM" id="SSF52283">
    <property type="entry name" value="Formate/glycerate dehydrogenase catalytic domain-like"/>
    <property type="match status" value="1"/>
</dbReference>
<protein>
    <submittedName>
        <fullName evidence="5">D-3-phosphoglycerate dehydrogenase</fullName>
        <ecNumber evidence="5">1.1.1.95</ecNumber>
    </submittedName>
</protein>
<comment type="caution">
    <text evidence="5">The sequence shown here is derived from an EMBL/GenBank/DDBJ whole genome shotgun (WGS) entry which is preliminary data.</text>
</comment>
<dbReference type="InterPro" id="IPR006140">
    <property type="entry name" value="D-isomer_DH_NAD-bd"/>
</dbReference>
<proteinExistence type="inferred from homology"/>
<feature type="domain" description="D-isomer specific 2-hydroxyacid dehydrogenase catalytic" evidence="3">
    <location>
        <begin position="29"/>
        <end position="309"/>
    </location>
</feature>
<dbReference type="Proteomes" id="UP000563524">
    <property type="component" value="Unassembled WGS sequence"/>
</dbReference>
<evidence type="ECO:0000313" key="6">
    <source>
        <dbReference type="Proteomes" id="UP000563524"/>
    </source>
</evidence>
<dbReference type="PANTHER" id="PTHR10996">
    <property type="entry name" value="2-HYDROXYACID DEHYDROGENASE-RELATED"/>
    <property type="match status" value="1"/>
</dbReference>
<keyword evidence="6" id="KW-1185">Reference proteome</keyword>
<dbReference type="InterPro" id="IPR050223">
    <property type="entry name" value="D-isomer_2-hydroxyacid_DH"/>
</dbReference>
<dbReference type="EC" id="1.1.1.95" evidence="5"/>
<dbReference type="PANTHER" id="PTHR10996:SF283">
    <property type="entry name" value="GLYOXYLATE_HYDROXYPYRUVATE REDUCTASE B"/>
    <property type="match status" value="1"/>
</dbReference>